<dbReference type="PANTHER" id="PTHR33164">
    <property type="entry name" value="TRANSCRIPTIONAL REGULATOR, MARR FAMILY"/>
    <property type="match status" value="1"/>
</dbReference>
<comment type="caution">
    <text evidence="5">The sequence shown here is derived from an EMBL/GenBank/DDBJ whole genome shotgun (WGS) entry which is preliminary data.</text>
</comment>
<evidence type="ECO:0000313" key="6">
    <source>
        <dbReference type="Proteomes" id="UP001595816"/>
    </source>
</evidence>
<keyword evidence="2" id="KW-0238">DNA-binding</keyword>
<reference evidence="6" key="1">
    <citation type="journal article" date="2019" name="Int. J. Syst. Evol. Microbiol.">
        <title>The Global Catalogue of Microorganisms (GCM) 10K type strain sequencing project: providing services to taxonomists for standard genome sequencing and annotation.</title>
        <authorList>
            <consortium name="The Broad Institute Genomics Platform"/>
            <consortium name="The Broad Institute Genome Sequencing Center for Infectious Disease"/>
            <person name="Wu L."/>
            <person name="Ma J."/>
        </authorList>
    </citation>
    <scope>NUCLEOTIDE SEQUENCE [LARGE SCALE GENOMIC DNA]</scope>
    <source>
        <strain evidence="6">CGMCC 4.7289</strain>
    </source>
</reference>
<dbReference type="InterPro" id="IPR011991">
    <property type="entry name" value="ArsR-like_HTH"/>
</dbReference>
<keyword evidence="6" id="KW-1185">Reference proteome</keyword>
<dbReference type="PROSITE" id="PS01117">
    <property type="entry name" value="HTH_MARR_1"/>
    <property type="match status" value="1"/>
</dbReference>
<dbReference type="InterPro" id="IPR036390">
    <property type="entry name" value="WH_DNA-bd_sf"/>
</dbReference>
<protein>
    <submittedName>
        <fullName evidence="5">MarR family winged helix-turn-helix transcriptional regulator</fullName>
    </submittedName>
</protein>
<evidence type="ECO:0000256" key="3">
    <source>
        <dbReference type="ARBA" id="ARBA00023163"/>
    </source>
</evidence>
<organism evidence="5 6">
    <name type="scientific">Hamadaea flava</name>
    <dbReference type="NCBI Taxonomy" id="1742688"/>
    <lineage>
        <taxon>Bacteria</taxon>
        <taxon>Bacillati</taxon>
        <taxon>Actinomycetota</taxon>
        <taxon>Actinomycetes</taxon>
        <taxon>Micromonosporales</taxon>
        <taxon>Micromonosporaceae</taxon>
        <taxon>Hamadaea</taxon>
    </lineage>
</organism>
<evidence type="ECO:0000259" key="4">
    <source>
        <dbReference type="PROSITE" id="PS50995"/>
    </source>
</evidence>
<name>A0ABV8LV97_9ACTN</name>
<dbReference type="CDD" id="cd00090">
    <property type="entry name" value="HTH_ARSR"/>
    <property type="match status" value="1"/>
</dbReference>
<dbReference type="PROSITE" id="PS50995">
    <property type="entry name" value="HTH_MARR_2"/>
    <property type="match status" value="1"/>
</dbReference>
<proteinExistence type="predicted"/>
<dbReference type="InterPro" id="IPR039422">
    <property type="entry name" value="MarR/SlyA-like"/>
</dbReference>
<evidence type="ECO:0000256" key="1">
    <source>
        <dbReference type="ARBA" id="ARBA00023015"/>
    </source>
</evidence>
<evidence type="ECO:0000256" key="2">
    <source>
        <dbReference type="ARBA" id="ARBA00023125"/>
    </source>
</evidence>
<dbReference type="Pfam" id="PF01047">
    <property type="entry name" value="MarR"/>
    <property type="match status" value="1"/>
</dbReference>
<dbReference type="EMBL" id="JBHSAY010000015">
    <property type="protein sequence ID" value="MFC4134346.1"/>
    <property type="molecule type" value="Genomic_DNA"/>
</dbReference>
<dbReference type="Gene3D" id="1.10.10.10">
    <property type="entry name" value="Winged helix-like DNA-binding domain superfamily/Winged helix DNA-binding domain"/>
    <property type="match status" value="1"/>
</dbReference>
<gene>
    <name evidence="5" type="ORF">ACFOZ4_27360</name>
</gene>
<sequence length="152" mass="17126">MSLEIVEREAPPHVRQWRDLARLFTSTSCQLDKALHDKHGLGMSEFEILDRLAEARECPGAARMQELADEVHLSQSALSRAVDRLEREGLVLRQSCATDRRGVFVHITDTGRERWQQACPTQRAVLAETLEDFGRDLPPHGRVADQESSPAS</sequence>
<dbReference type="InterPro" id="IPR000835">
    <property type="entry name" value="HTH_MarR-typ"/>
</dbReference>
<dbReference type="PANTHER" id="PTHR33164:SF99">
    <property type="entry name" value="MARR FAMILY REGULATORY PROTEIN"/>
    <property type="match status" value="1"/>
</dbReference>
<dbReference type="PRINTS" id="PR00598">
    <property type="entry name" value="HTHMARR"/>
</dbReference>
<dbReference type="RefSeq" id="WP_253761490.1">
    <property type="nucleotide sequence ID" value="NZ_JAMZDZ010000001.1"/>
</dbReference>
<dbReference type="Proteomes" id="UP001595816">
    <property type="component" value="Unassembled WGS sequence"/>
</dbReference>
<dbReference type="SMART" id="SM00347">
    <property type="entry name" value="HTH_MARR"/>
    <property type="match status" value="1"/>
</dbReference>
<evidence type="ECO:0000313" key="5">
    <source>
        <dbReference type="EMBL" id="MFC4134346.1"/>
    </source>
</evidence>
<feature type="domain" description="HTH marR-type" evidence="4">
    <location>
        <begin position="13"/>
        <end position="152"/>
    </location>
</feature>
<accession>A0ABV8LV97</accession>
<dbReference type="InterPro" id="IPR036388">
    <property type="entry name" value="WH-like_DNA-bd_sf"/>
</dbReference>
<keyword evidence="3" id="KW-0804">Transcription</keyword>
<dbReference type="SUPFAM" id="SSF46785">
    <property type="entry name" value="Winged helix' DNA-binding domain"/>
    <property type="match status" value="1"/>
</dbReference>
<keyword evidence="1" id="KW-0805">Transcription regulation</keyword>
<dbReference type="InterPro" id="IPR023187">
    <property type="entry name" value="Tscrpt_reg_MarR-type_CS"/>
</dbReference>